<dbReference type="OrthoDB" id="381232at2759"/>
<dbReference type="InterPro" id="IPR008780">
    <property type="entry name" value="Plasmodium_Vir"/>
</dbReference>
<organism evidence="2 3">
    <name type="scientific">Plasmodium vivax North Korean</name>
    <dbReference type="NCBI Taxonomy" id="1035514"/>
    <lineage>
        <taxon>Eukaryota</taxon>
        <taxon>Sar</taxon>
        <taxon>Alveolata</taxon>
        <taxon>Apicomplexa</taxon>
        <taxon>Aconoidasida</taxon>
        <taxon>Haemosporida</taxon>
        <taxon>Plasmodiidae</taxon>
        <taxon>Plasmodium</taxon>
        <taxon>Plasmodium (Plasmodium)</taxon>
    </lineage>
</organism>
<keyword evidence="1" id="KW-0472">Membrane</keyword>
<protein>
    <recommendedName>
        <fullName evidence="4">VIR protein</fullName>
    </recommendedName>
</protein>
<dbReference type="AlphaFoldDB" id="A0A0J9TSI9"/>
<dbReference type="EMBL" id="KQ235515">
    <property type="protein sequence ID" value="KMZ97762.1"/>
    <property type="molecule type" value="Genomic_DNA"/>
</dbReference>
<proteinExistence type="predicted"/>
<accession>A0A0J9TSI9</accession>
<keyword evidence="1" id="KW-1133">Transmembrane helix</keyword>
<evidence type="ECO:0000313" key="3">
    <source>
        <dbReference type="Proteomes" id="UP000053239"/>
    </source>
</evidence>
<gene>
    <name evidence="2" type="ORF">PVNG_03345</name>
</gene>
<evidence type="ECO:0000313" key="2">
    <source>
        <dbReference type="EMBL" id="KMZ97762.1"/>
    </source>
</evidence>
<sequence>MAEWEKLLRYFPAYRKYDEFNRVTATHDAKEICEKQGIQDENAKAFCERAVTILKELHNNDNDRNRIDKCVYFQHWFSDQVRKNFSNNDKYFSNYELSNNLFDVINNVNYDEKIYTERRCYASRNAGNVKAEKDLHDYFRNFNSINCKNVSKETCERYYNYVNYINDIYKQRKENNLCCYLVGDFVEPECRHYFDCKDQYNPKYLMDRLKREIKQVEDAENRGTTWSGESSRHFAVQEDNYMSNYDMPEDDILRGFPAYAKYDEFNRKQVRHGENNICKEQGIEDGEAKAFCERAVTILRELHNNQDSQSRKDDCVYFQHWFSDQVRRKFSNKDKYFSNYELSNNLFDVINSVNYDQKDHTDRRCYASRNAGSVKVEKDLHDYFRNFHHINCKDGNREKCRMYYNYVNYINDIYKQRKENNLCCYLVDETVERECTHYFNCKDKYNPKHLLESLKNQIEIIERGNTYGSYQNEELSQYIAKEETKYQNPYSSVEVTSFAPQDFNILNERLLRTRKIHNGLILGVMIGVFLGLLFYIKVSKITYKYMNCS</sequence>
<feature type="transmembrane region" description="Helical" evidence="1">
    <location>
        <begin position="516"/>
        <end position="536"/>
    </location>
</feature>
<reference evidence="2 3" key="1">
    <citation type="submission" date="2011-09" db="EMBL/GenBank/DDBJ databases">
        <title>The Genome Sequence of Plasmodium vivax North Korean.</title>
        <authorList>
            <consortium name="The Broad Institute Genome Sequencing Platform"/>
            <consortium name="The Broad Institute Genome Sequencing Center for Infectious Disease"/>
            <person name="Neafsey D."/>
            <person name="Carlton J."/>
            <person name="Barnwell J."/>
            <person name="Collins W."/>
            <person name="Escalante A."/>
            <person name="Mullikin J."/>
            <person name="Saul A."/>
            <person name="Guigo R."/>
            <person name="Camara F."/>
            <person name="Young S.K."/>
            <person name="Zeng Q."/>
            <person name="Gargeya S."/>
            <person name="Fitzgerald M."/>
            <person name="Haas B."/>
            <person name="Abouelleil A."/>
            <person name="Alvarado L."/>
            <person name="Arachchi H.M."/>
            <person name="Berlin A."/>
            <person name="Brown A."/>
            <person name="Chapman S.B."/>
            <person name="Chen Z."/>
            <person name="Dunbar C."/>
            <person name="Freedman E."/>
            <person name="Gearin G."/>
            <person name="Gellesch M."/>
            <person name="Goldberg J."/>
            <person name="Griggs A."/>
            <person name="Gujja S."/>
            <person name="Heiman D."/>
            <person name="Howarth C."/>
            <person name="Larson L."/>
            <person name="Lui A."/>
            <person name="MacDonald P.J.P."/>
            <person name="Montmayeur A."/>
            <person name="Murphy C."/>
            <person name="Neiman D."/>
            <person name="Pearson M."/>
            <person name="Priest M."/>
            <person name="Roberts A."/>
            <person name="Saif S."/>
            <person name="Shea T."/>
            <person name="Shenoy N."/>
            <person name="Sisk P."/>
            <person name="Stolte C."/>
            <person name="Sykes S."/>
            <person name="Wortman J."/>
            <person name="Nusbaum C."/>
            <person name="Birren B."/>
        </authorList>
    </citation>
    <scope>NUCLEOTIDE SEQUENCE [LARGE SCALE GENOMIC DNA]</scope>
    <source>
        <strain evidence="2 3">North Korean</strain>
    </source>
</reference>
<dbReference type="Proteomes" id="UP000053239">
    <property type="component" value="Unassembled WGS sequence"/>
</dbReference>
<name>A0A0J9TSI9_PLAVI</name>
<keyword evidence="1" id="KW-0812">Transmembrane</keyword>
<dbReference type="Pfam" id="PF05795">
    <property type="entry name" value="Plasmodium_Vir"/>
    <property type="match status" value="2"/>
</dbReference>
<evidence type="ECO:0000256" key="1">
    <source>
        <dbReference type="SAM" id="Phobius"/>
    </source>
</evidence>
<evidence type="ECO:0008006" key="4">
    <source>
        <dbReference type="Google" id="ProtNLM"/>
    </source>
</evidence>